<accession>A0AAN8X9T5</accession>
<keyword evidence="3" id="KW-1185">Reference proteome</keyword>
<sequence>IGREPLGQPAGIEVLQGKGTNQTGVSEGEQIRRNFTGDKQLFNFTGDKPG</sequence>
<comment type="caution">
    <text evidence="2">The sequence shown here is derived from an EMBL/GenBank/DDBJ whole genome shotgun (WGS) entry which is preliminary data.</text>
</comment>
<feature type="region of interest" description="Disordered" evidence="1">
    <location>
        <begin position="1"/>
        <end position="50"/>
    </location>
</feature>
<dbReference type="EMBL" id="JAXCGZ010007637">
    <property type="protein sequence ID" value="KAK7078881.1"/>
    <property type="molecule type" value="Genomic_DNA"/>
</dbReference>
<feature type="non-terminal residue" evidence="2">
    <location>
        <position position="1"/>
    </location>
</feature>
<name>A0AAN8X9T5_HALRR</name>
<organism evidence="2 3">
    <name type="scientific">Halocaridina rubra</name>
    <name type="common">Hawaiian red shrimp</name>
    <dbReference type="NCBI Taxonomy" id="373956"/>
    <lineage>
        <taxon>Eukaryota</taxon>
        <taxon>Metazoa</taxon>
        <taxon>Ecdysozoa</taxon>
        <taxon>Arthropoda</taxon>
        <taxon>Crustacea</taxon>
        <taxon>Multicrustacea</taxon>
        <taxon>Malacostraca</taxon>
        <taxon>Eumalacostraca</taxon>
        <taxon>Eucarida</taxon>
        <taxon>Decapoda</taxon>
        <taxon>Pleocyemata</taxon>
        <taxon>Caridea</taxon>
        <taxon>Atyoidea</taxon>
        <taxon>Atyidae</taxon>
        <taxon>Halocaridina</taxon>
    </lineage>
</organism>
<gene>
    <name evidence="2" type="ORF">SK128_002605</name>
</gene>
<dbReference type="AlphaFoldDB" id="A0AAN8X9T5"/>
<proteinExistence type="predicted"/>
<dbReference type="Proteomes" id="UP001381693">
    <property type="component" value="Unassembled WGS sequence"/>
</dbReference>
<protein>
    <submittedName>
        <fullName evidence="2">Uncharacterized protein</fullName>
    </submittedName>
</protein>
<evidence type="ECO:0000313" key="3">
    <source>
        <dbReference type="Proteomes" id="UP001381693"/>
    </source>
</evidence>
<evidence type="ECO:0000256" key="1">
    <source>
        <dbReference type="SAM" id="MobiDB-lite"/>
    </source>
</evidence>
<evidence type="ECO:0000313" key="2">
    <source>
        <dbReference type="EMBL" id="KAK7078881.1"/>
    </source>
</evidence>
<reference evidence="2 3" key="1">
    <citation type="submission" date="2023-11" db="EMBL/GenBank/DDBJ databases">
        <title>Halocaridina rubra genome assembly.</title>
        <authorList>
            <person name="Smith C."/>
        </authorList>
    </citation>
    <scope>NUCLEOTIDE SEQUENCE [LARGE SCALE GENOMIC DNA]</scope>
    <source>
        <strain evidence="2">EP-1</strain>
        <tissue evidence="2">Whole</tissue>
    </source>
</reference>